<proteinExistence type="predicted"/>
<reference evidence="1" key="1">
    <citation type="submission" date="2021-03" db="EMBL/GenBank/DDBJ databases">
        <title>Complete Genome of Pseudoalteromonas xiamenensis STKMTI.2, a new potential marine bacterium producing anti-Vibrio compounds.</title>
        <authorList>
            <person name="Handayani D.P."/>
            <person name="Isnansetyo A."/>
            <person name="Istiqomah I."/>
            <person name="Jumina J."/>
        </authorList>
    </citation>
    <scope>NUCLEOTIDE SEQUENCE</scope>
    <source>
        <strain evidence="1">STKMTI.2</strain>
    </source>
</reference>
<dbReference type="SUPFAM" id="SSF53850">
    <property type="entry name" value="Periplasmic binding protein-like II"/>
    <property type="match status" value="1"/>
</dbReference>
<sequence length="199" mass="23403">MRLIQLATQPKGIAVEFQELPYQRCLDSVRHGTHDFTLHVDRTDNLTLLDKSFTDWSLSLAVKQGRFTQMSQLNTLAPRIMLAMEYPYPDEVYKRLKEMNAVIVERSFYEQSDEEAMAFFDVLENERIDAIIVDRQWASKMIRQYRLPVTILPEAFHNEPQFIGFREDRKEQAALLHRLLIAIPAPVKEQIHAKYLNEH</sequence>
<dbReference type="EMBL" id="CP072133">
    <property type="protein sequence ID" value="QTH72044.1"/>
    <property type="molecule type" value="Genomic_DNA"/>
</dbReference>
<organism evidence="1 2">
    <name type="scientific">Pseudoalteromonas xiamenensis</name>
    <dbReference type="NCBI Taxonomy" id="882626"/>
    <lineage>
        <taxon>Bacteria</taxon>
        <taxon>Pseudomonadati</taxon>
        <taxon>Pseudomonadota</taxon>
        <taxon>Gammaproteobacteria</taxon>
        <taxon>Alteromonadales</taxon>
        <taxon>Pseudoalteromonadaceae</taxon>
        <taxon>Pseudoalteromonas</taxon>
    </lineage>
</organism>
<keyword evidence="2" id="KW-1185">Reference proteome</keyword>
<gene>
    <name evidence="1" type="ORF">J5O05_03820</name>
</gene>
<evidence type="ECO:0000313" key="2">
    <source>
        <dbReference type="Proteomes" id="UP000664904"/>
    </source>
</evidence>
<name>A0A975DI41_9GAMM</name>
<evidence type="ECO:0000313" key="1">
    <source>
        <dbReference type="EMBL" id="QTH72044.1"/>
    </source>
</evidence>
<dbReference type="RefSeq" id="WP_208843666.1">
    <property type="nucleotide sequence ID" value="NZ_CP072133.1"/>
</dbReference>
<accession>A0A975DI41</accession>
<dbReference type="Proteomes" id="UP000664904">
    <property type="component" value="Chromosome"/>
</dbReference>
<dbReference type="Gene3D" id="3.40.190.10">
    <property type="entry name" value="Periplasmic binding protein-like II"/>
    <property type="match status" value="2"/>
</dbReference>
<dbReference type="AlphaFoldDB" id="A0A975DI41"/>
<protein>
    <submittedName>
        <fullName evidence="1">Transporter substrate-binding domain-containing protein</fullName>
    </submittedName>
</protein>
<dbReference type="KEGG" id="pxi:J5O05_03820"/>